<reference evidence="4" key="1">
    <citation type="journal article" date="2019" name="Int. J. Syst. Evol. Microbiol.">
        <title>The Global Catalogue of Microorganisms (GCM) 10K type strain sequencing project: providing services to taxonomists for standard genome sequencing and annotation.</title>
        <authorList>
            <consortium name="The Broad Institute Genomics Platform"/>
            <consortium name="The Broad Institute Genome Sequencing Center for Infectious Disease"/>
            <person name="Wu L."/>
            <person name="Ma J."/>
        </authorList>
    </citation>
    <scope>NUCLEOTIDE SEQUENCE [LARGE SCALE GENOMIC DNA]</scope>
    <source>
        <strain evidence="4">CCUG 49679</strain>
    </source>
</reference>
<protein>
    <submittedName>
        <fullName evidence="3">Alpha-amylase family glycosyl hydrolase</fullName>
    </submittedName>
</protein>
<dbReference type="Pfam" id="PF00128">
    <property type="entry name" value="Alpha-amylase"/>
    <property type="match status" value="2"/>
</dbReference>
<keyword evidence="4" id="KW-1185">Reference proteome</keyword>
<organism evidence="3 4">
    <name type="scientific">Flavobacterium qiangtangense</name>
    <dbReference type="NCBI Taxonomy" id="1442595"/>
    <lineage>
        <taxon>Bacteria</taxon>
        <taxon>Pseudomonadati</taxon>
        <taxon>Bacteroidota</taxon>
        <taxon>Flavobacteriia</taxon>
        <taxon>Flavobacteriales</taxon>
        <taxon>Flavobacteriaceae</taxon>
        <taxon>Flavobacterium</taxon>
    </lineage>
</organism>
<comment type="caution">
    <text evidence="3">The sequence shown here is derived from an EMBL/GenBank/DDBJ whole genome shotgun (WGS) entry which is preliminary data.</text>
</comment>
<dbReference type="SUPFAM" id="SSF51011">
    <property type="entry name" value="Glycosyl hydrolase domain"/>
    <property type="match status" value="1"/>
</dbReference>
<keyword evidence="3" id="KW-0378">Hydrolase</keyword>
<dbReference type="EMBL" id="JBHSQB010000003">
    <property type="protein sequence ID" value="MFC6095329.1"/>
    <property type="molecule type" value="Genomic_DNA"/>
</dbReference>
<dbReference type="PANTHER" id="PTHR10357">
    <property type="entry name" value="ALPHA-AMYLASE FAMILY MEMBER"/>
    <property type="match status" value="1"/>
</dbReference>
<feature type="signal peptide" evidence="1">
    <location>
        <begin position="1"/>
        <end position="23"/>
    </location>
</feature>
<sequence>MKLKFNILYAFLFSLAMLSCSNSDDSRTNSPYQQYGTPFANMPKKEDAIIYQVNLRSFSQEGTINGVRARLSDIKALGANVVYLMPIYPVGVLNSAGGLGSPYSVKDCKAVSPEFGTLEDLKALVNEAHAMDMAVVLDWVANHTSWDNAWITEHPEWYQQDADGNIIMPPNTNYADVAQLNFNNKEMRAAMIDAMSYWVYNANIDGFRCDYADMVPQNFWTEAITKLRSIKNQQLLMLAEGSKPTHFQSGFDYTFGFNFFGAMKNLFEENLSATTLQTSNATEYATNYVESQRVVRYTTNHDVNWTDGTPTELFGGKDGAMAAFVVASYMKSVPMIYNGQEIAYAQRLEYFNRTPIDWTTADNSILEQYKKVIAFRKTSNAVKSGSFTGYSSDAISAFTMVKGTEKVLVLVNLTNASTNYIVPSALSATTWTNALTAQPSPLANQITLAPYQYLILKN</sequence>
<dbReference type="RefSeq" id="WP_379789945.1">
    <property type="nucleotide sequence ID" value="NZ_JBHSQB010000003.1"/>
</dbReference>
<dbReference type="Gene3D" id="3.20.20.80">
    <property type="entry name" value="Glycosidases"/>
    <property type="match status" value="1"/>
</dbReference>
<name>A0ABW1PJ50_9FLAO</name>
<feature type="chain" id="PRO_5046242797" evidence="1">
    <location>
        <begin position="24"/>
        <end position="458"/>
    </location>
</feature>
<dbReference type="SMART" id="SM00642">
    <property type="entry name" value="Aamy"/>
    <property type="match status" value="1"/>
</dbReference>
<keyword evidence="1" id="KW-0732">Signal</keyword>
<proteinExistence type="predicted"/>
<dbReference type="SUPFAM" id="SSF51445">
    <property type="entry name" value="(Trans)glycosidases"/>
    <property type="match status" value="1"/>
</dbReference>
<dbReference type="InterPro" id="IPR013780">
    <property type="entry name" value="Glyco_hydro_b"/>
</dbReference>
<dbReference type="CDD" id="cd11313">
    <property type="entry name" value="AmyAc_arch_bac_AmyA"/>
    <property type="match status" value="1"/>
</dbReference>
<evidence type="ECO:0000259" key="2">
    <source>
        <dbReference type="SMART" id="SM00642"/>
    </source>
</evidence>
<dbReference type="InterPro" id="IPR017853">
    <property type="entry name" value="GH"/>
</dbReference>
<evidence type="ECO:0000313" key="3">
    <source>
        <dbReference type="EMBL" id="MFC6095329.1"/>
    </source>
</evidence>
<feature type="domain" description="Glycosyl hydrolase family 13 catalytic" evidence="2">
    <location>
        <begin position="52"/>
        <end position="376"/>
    </location>
</feature>
<dbReference type="GO" id="GO:0016787">
    <property type="term" value="F:hydrolase activity"/>
    <property type="evidence" value="ECO:0007669"/>
    <property type="project" value="UniProtKB-KW"/>
</dbReference>
<gene>
    <name evidence="3" type="ORF">ACFPVY_01610</name>
</gene>
<dbReference type="PROSITE" id="PS51257">
    <property type="entry name" value="PROKAR_LIPOPROTEIN"/>
    <property type="match status" value="1"/>
</dbReference>
<dbReference type="PANTHER" id="PTHR10357:SF205">
    <property type="entry name" value="O-GLYCOSYL HYDROLASE FAMILY 13"/>
    <property type="match status" value="1"/>
</dbReference>
<evidence type="ECO:0000313" key="4">
    <source>
        <dbReference type="Proteomes" id="UP001596287"/>
    </source>
</evidence>
<evidence type="ECO:0000256" key="1">
    <source>
        <dbReference type="SAM" id="SignalP"/>
    </source>
</evidence>
<accession>A0ABW1PJ50</accession>
<dbReference type="InterPro" id="IPR006047">
    <property type="entry name" value="GH13_cat_dom"/>
</dbReference>
<dbReference type="Gene3D" id="2.60.40.1180">
    <property type="entry name" value="Golgi alpha-mannosidase II"/>
    <property type="match status" value="1"/>
</dbReference>
<dbReference type="Proteomes" id="UP001596287">
    <property type="component" value="Unassembled WGS sequence"/>
</dbReference>